<name>A0A3S1AK93_9CYAN</name>
<dbReference type="PRINTS" id="PR00625">
    <property type="entry name" value="JDOMAIN"/>
</dbReference>
<sequence length="516" mass="59638">MENILAERITVEYGGQSISGIALKKNSRNSFGNPNAFVSKKDLMIAFPGLTEVRLQKALQRGKFIAKTIDTTIDCYRVQAVNINNEIFYKFSLLKNILDKLALKRPYIDSLRKAYFSGEPGKKRNRTPGTISKSQPKSQALRQLPASLIGEWLKACQPLEDNEYGATNKCNIDKQYWDEDYFVKFEEQPLRTFLELSDEINSVIWQCDNTIYCDDIYISHDYNNSPHCILQKLFEYNLVFIDKPVAKAATAKEIFDLGVSKFSDDGSVGGVEDFQRVLLEYALLNHRWDILAAFEVGNRKPIDRKAYWTKVYSEQLGKESVNYWQWLPNKECLEICEELTWLLSLDKPSNDTLIVLNVLPKGQNPFGEAKDYNSKDFGSWATRPAFIDWNSTRRTETRSAFREWHETTLKLIGKDKLEAIYKTCYRITWDIIEEIIDQFSGHWWEVLGVSSTASPELIKAAYKNLAKRYHPDVNPNGQAKMVIINAAFEEFEKTIKKNKDMSLDEMIEYVRKQTAR</sequence>
<feature type="domain" description="J" evidence="2">
    <location>
        <begin position="442"/>
        <end position="507"/>
    </location>
</feature>
<comment type="caution">
    <text evidence="3">The sequence shown here is derived from an EMBL/GenBank/DDBJ whole genome shotgun (WGS) entry which is preliminary data.</text>
</comment>
<evidence type="ECO:0000313" key="4">
    <source>
        <dbReference type="Proteomes" id="UP000271624"/>
    </source>
</evidence>
<evidence type="ECO:0000259" key="2">
    <source>
        <dbReference type="PROSITE" id="PS50076"/>
    </source>
</evidence>
<reference evidence="3" key="1">
    <citation type="submission" date="2018-12" db="EMBL/GenBank/DDBJ databases">
        <authorList>
            <person name="Will S."/>
            <person name="Neumann-Schaal M."/>
            <person name="Henke P."/>
        </authorList>
    </citation>
    <scope>NUCLEOTIDE SEQUENCE</scope>
    <source>
        <strain evidence="3">PCC 7102</strain>
    </source>
</reference>
<accession>A0A3S1AK93</accession>
<dbReference type="SMART" id="SM00271">
    <property type="entry name" value="DnaJ"/>
    <property type="match status" value="1"/>
</dbReference>
<dbReference type="AlphaFoldDB" id="A0A3S1AK93"/>
<dbReference type="InterPro" id="IPR036869">
    <property type="entry name" value="J_dom_sf"/>
</dbReference>
<dbReference type="GO" id="GO:0036503">
    <property type="term" value="P:ERAD pathway"/>
    <property type="evidence" value="ECO:0007669"/>
    <property type="project" value="TreeGrafter"/>
</dbReference>
<dbReference type="CDD" id="cd06257">
    <property type="entry name" value="DnaJ"/>
    <property type="match status" value="1"/>
</dbReference>
<keyword evidence="1" id="KW-0143">Chaperone</keyword>
<dbReference type="PANTHER" id="PTHR44360">
    <property type="entry name" value="DNAJ HOMOLOG SUBFAMILY B MEMBER 9"/>
    <property type="match status" value="1"/>
</dbReference>
<dbReference type="PANTHER" id="PTHR44360:SF1">
    <property type="entry name" value="DNAJ HOMOLOG SUBFAMILY B MEMBER 9"/>
    <property type="match status" value="1"/>
</dbReference>
<reference evidence="3" key="2">
    <citation type="journal article" date="2019" name="Genome Biol. Evol.">
        <title>Day and night: Metabolic profiles and evolutionary relationships of six axenic non-marine cyanobacteria.</title>
        <authorList>
            <person name="Will S.E."/>
            <person name="Henke P."/>
            <person name="Boedeker C."/>
            <person name="Huang S."/>
            <person name="Brinkmann H."/>
            <person name="Rohde M."/>
            <person name="Jarek M."/>
            <person name="Friedl T."/>
            <person name="Seufert S."/>
            <person name="Schumacher M."/>
            <person name="Overmann J."/>
            <person name="Neumann-Schaal M."/>
            <person name="Petersen J."/>
        </authorList>
    </citation>
    <scope>NUCLEOTIDE SEQUENCE [LARGE SCALE GENOMIC DNA]</scope>
    <source>
        <strain evidence="3">PCC 7102</strain>
    </source>
</reference>
<organism evidence="3 4">
    <name type="scientific">Dulcicalothrix desertica PCC 7102</name>
    <dbReference type="NCBI Taxonomy" id="232991"/>
    <lineage>
        <taxon>Bacteria</taxon>
        <taxon>Bacillati</taxon>
        <taxon>Cyanobacteriota</taxon>
        <taxon>Cyanophyceae</taxon>
        <taxon>Nostocales</taxon>
        <taxon>Calotrichaceae</taxon>
        <taxon>Dulcicalothrix</taxon>
    </lineage>
</organism>
<dbReference type="GO" id="GO:0051787">
    <property type="term" value="F:misfolded protein binding"/>
    <property type="evidence" value="ECO:0007669"/>
    <property type="project" value="TreeGrafter"/>
</dbReference>
<keyword evidence="4" id="KW-1185">Reference proteome</keyword>
<dbReference type="OrthoDB" id="422295at2"/>
<dbReference type="Proteomes" id="UP000271624">
    <property type="component" value="Unassembled WGS sequence"/>
</dbReference>
<dbReference type="InterPro" id="IPR001623">
    <property type="entry name" value="DnaJ_domain"/>
</dbReference>
<dbReference type="PROSITE" id="PS50076">
    <property type="entry name" value="DNAJ_2"/>
    <property type="match status" value="1"/>
</dbReference>
<dbReference type="Pfam" id="PF00226">
    <property type="entry name" value="DnaJ"/>
    <property type="match status" value="1"/>
</dbReference>
<protein>
    <recommendedName>
        <fullName evidence="2">J domain-containing protein</fullName>
    </recommendedName>
</protein>
<evidence type="ECO:0000313" key="3">
    <source>
        <dbReference type="EMBL" id="RUT02734.1"/>
    </source>
</evidence>
<proteinExistence type="predicted"/>
<dbReference type="SUPFAM" id="SSF46565">
    <property type="entry name" value="Chaperone J-domain"/>
    <property type="match status" value="1"/>
</dbReference>
<gene>
    <name evidence="3" type="ORF">DSM106972_056540</name>
</gene>
<dbReference type="Gene3D" id="1.10.287.110">
    <property type="entry name" value="DnaJ domain"/>
    <property type="match status" value="1"/>
</dbReference>
<dbReference type="GO" id="GO:0051087">
    <property type="term" value="F:protein-folding chaperone binding"/>
    <property type="evidence" value="ECO:0007669"/>
    <property type="project" value="TreeGrafter"/>
</dbReference>
<dbReference type="EMBL" id="RSCL01000015">
    <property type="protein sequence ID" value="RUT02734.1"/>
    <property type="molecule type" value="Genomic_DNA"/>
</dbReference>
<dbReference type="RefSeq" id="WP_127083922.1">
    <property type="nucleotide sequence ID" value="NZ_RSCL01000015.1"/>
</dbReference>
<evidence type="ECO:0000256" key="1">
    <source>
        <dbReference type="ARBA" id="ARBA00023186"/>
    </source>
</evidence>
<dbReference type="InterPro" id="IPR051948">
    <property type="entry name" value="Hsp70_co-chaperone_J-domain"/>
</dbReference>